<dbReference type="OrthoDB" id="3061309at2759"/>
<protein>
    <recommendedName>
        <fullName evidence="5">Transmembrane protein</fullName>
    </recommendedName>
</protein>
<feature type="compositionally biased region" description="Low complexity" evidence="1">
    <location>
        <begin position="1"/>
        <end position="64"/>
    </location>
</feature>
<dbReference type="EMBL" id="JACAZF010000007">
    <property type="protein sequence ID" value="KAF7299410.1"/>
    <property type="molecule type" value="Genomic_DNA"/>
</dbReference>
<evidence type="ECO:0000313" key="3">
    <source>
        <dbReference type="EMBL" id="KAF7299410.1"/>
    </source>
</evidence>
<evidence type="ECO:0008006" key="5">
    <source>
        <dbReference type="Google" id="ProtNLM"/>
    </source>
</evidence>
<comment type="caution">
    <text evidence="3">The sequence shown here is derived from an EMBL/GenBank/DDBJ whole genome shotgun (WGS) entry which is preliminary data.</text>
</comment>
<accession>A0A8H6SKC3</accession>
<feature type="compositionally biased region" description="Polar residues" evidence="1">
    <location>
        <begin position="333"/>
        <end position="347"/>
    </location>
</feature>
<dbReference type="Proteomes" id="UP000636479">
    <property type="component" value="Unassembled WGS sequence"/>
</dbReference>
<keyword evidence="4" id="KW-1185">Reference proteome</keyword>
<feature type="region of interest" description="Disordered" evidence="1">
    <location>
        <begin position="319"/>
        <end position="347"/>
    </location>
</feature>
<gene>
    <name evidence="3" type="ORF">MIND_00890800</name>
</gene>
<evidence type="ECO:0000256" key="2">
    <source>
        <dbReference type="SAM" id="Phobius"/>
    </source>
</evidence>
<dbReference type="RefSeq" id="XP_037218798.1">
    <property type="nucleotide sequence ID" value="XM_037365556.1"/>
</dbReference>
<feature type="transmembrane region" description="Helical" evidence="2">
    <location>
        <begin position="109"/>
        <end position="131"/>
    </location>
</feature>
<feature type="region of interest" description="Disordered" evidence="1">
    <location>
        <begin position="81"/>
        <end position="100"/>
    </location>
</feature>
<keyword evidence="2" id="KW-1133">Transmembrane helix</keyword>
<evidence type="ECO:0000256" key="1">
    <source>
        <dbReference type="SAM" id="MobiDB-lite"/>
    </source>
</evidence>
<dbReference type="GeneID" id="59348072"/>
<dbReference type="AlphaFoldDB" id="A0A8H6SKC3"/>
<feature type="region of interest" description="Disordered" evidence="1">
    <location>
        <begin position="1"/>
        <end position="74"/>
    </location>
</feature>
<feature type="region of interest" description="Disordered" evidence="1">
    <location>
        <begin position="389"/>
        <end position="409"/>
    </location>
</feature>
<name>A0A8H6SKC3_9AGAR</name>
<feature type="region of interest" description="Disordered" evidence="1">
    <location>
        <begin position="182"/>
        <end position="201"/>
    </location>
</feature>
<reference evidence="3" key="1">
    <citation type="submission" date="2020-05" db="EMBL/GenBank/DDBJ databases">
        <title>Mycena genomes resolve the evolution of fungal bioluminescence.</title>
        <authorList>
            <person name="Tsai I.J."/>
        </authorList>
    </citation>
    <scope>NUCLEOTIDE SEQUENCE</scope>
    <source>
        <strain evidence="3">171206Taipei</strain>
    </source>
</reference>
<proteinExistence type="predicted"/>
<organism evidence="3 4">
    <name type="scientific">Mycena indigotica</name>
    <dbReference type="NCBI Taxonomy" id="2126181"/>
    <lineage>
        <taxon>Eukaryota</taxon>
        <taxon>Fungi</taxon>
        <taxon>Dikarya</taxon>
        <taxon>Basidiomycota</taxon>
        <taxon>Agaricomycotina</taxon>
        <taxon>Agaricomycetes</taxon>
        <taxon>Agaricomycetidae</taxon>
        <taxon>Agaricales</taxon>
        <taxon>Marasmiineae</taxon>
        <taxon>Mycenaceae</taxon>
        <taxon>Mycena</taxon>
    </lineage>
</organism>
<feature type="compositionally biased region" description="Polar residues" evidence="1">
    <location>
        <begin position="88"/>
        <end position="100"/>
    </location>
</feature>
<keyword evidence="2" id="KW-0812">Transmembrane</keyword>
<sequence length="409" mass="42195">MSTLSSLPPPSSQSSAPPSSSQPSSQPPSSSNPVSSSQPPSSSQPISSSPSSTLPSSSAPQASSVRVSTAPGGSVFTITSTQSITQSGTPNRPSNTAEASNNGFFQNKAAVGATFAIVGLVAIGIIFALITNTIRRRRARRFDREIAEEAKRVPAPVFMDDDDYNDHGYSAYGAGGAADAYGHAAPQSHSQHADGYPASGEGTPSNYMYPSGYSDLGFSDVSSHGTYAQQPMEAQYNAAGAYGAGAAGYGAYEMTGYATGHGGQMPGYGAPQQQQDWGGHAQQAYVYPGDEQQAHAGYPPVPSAASGSATAISSDSGALARNKSAGGARSLVDSYNTPPVDSAKTNTHAMPQYADGYVAQYQQSPHIVEEEASAYGGVESEHGHVGHEYRDEEDDAGHAVPRVLKVANE</sequence>
<evidence type="ECO:0000313" key="4">
    <source>
        <dbReference type="Proteomes" id="UP000636479"/>
    </source>
</evidence>
<keyword evidence="2" id="KW-0472">Membrane</keyword>